<keyword evidence="2" id="KW-1185">Reference proteome</keyword>
<dbReference type="STRING" id="1508404.JMA_22410"/>
<proteinExistence type="predicted"/>
<sequence>MKVITPKENYDLLRAAERTAGKKIKHLTAVVPDCVDGEWGAYQVIRCYKGASNYFAEMKLLKRAESEADAHAKVAQAMKELRQH</sequence>
<dbReference type="EMBL" id="CP009416">
    <property type="protein sequence ID" value="AJD91558.1"/>
    <property type="molecule type" value="Genomic_DNA"/>
</dbReference>
<protein>
    <submittedName>
        <fullName evidence="1">Uncharacterized protein</fullName>
    </submittedName>
</protein>
<dbReference type="HOGENOM" id="CLU_2523112_0_0_9"/>
<dbReference type="BioCyc" id="JESP1508404:G14D9-11496-MONOMER"/>
<accession>A0A0B5ASL7</accession>
<evidence type="ECO:0000313" key="1">
    <source>
        <dbReference type="EMBL" id="AJD91558.1"/>
    </source>
</evidence>
<dbReference type="AlphaFoldDB" id="A0A0B5ASL7"/>
<evidence type="ECO:0000313" key="2">
    <source>
        <dbReference type="Proteomes" id="UP000031449"/>
    </source>
</evidence>
<name>A0A0B5ASL7_9BACL</name>
<organism evidence="1 2">
    <name type="scientific">Jeotgalibacillus malaysiensis</name>
    <dbReference type="NCBI Taxonomy" id="1508404"/>
    <lineage>
        <taxon>Bacteria</taxon>
        <taxon>Bacillati</taxon>
        <taxon>Bacillota</taxon>
        <taxon>Bacilli</taxon>
        <taxon>Bacillales</taxon>
        <taxon>Caryophanaceae</taxon>
        <taxon>Jeotgalibacillus</taxon>
    </lineage>
</organism>
<gene>
    <name evidence="1" type="ORF">JMA_22410</name>
</gene>
<dbReference type="Proteomes" id="UP000031449">
    <property type="component" value="Chromosome"/>
</dbReference>
<reference evidence="1 2" key="1">
    <citation type="submission" date="2014-08" db="EMBL/GenBank/DDBJ databases">
        <title>Complete genome of a marine bacteria Jeotgalibacillus malaysiensis.</title>
        <authorList>
            <person name="Yaakop A.S."/>
            <person name="Chan K.-G."/>
            <person name="Goh K.M."/>
        </authorList>
    </citation>
    <scope>NUCLEOTIDE SEQUENCE [LARGE SCALE GENOMIC DNA]</scope>
    <source>
        <strain evidence="1 2">D5</strain>
    </source>
</reference>
<dbReference type="OrthoDB" id="9904371at2"/>
<dbReference type="KEGG" id="jeo:JMA_22410"/>